<comment type="similarity">
    <text evidence="1">Belongs to the 5-formyltetrahydrofolate cyclo-ligase family.</text>
</comment>
<feature type="region of interest" description="Disordered" evidence="4">
    <location>
        <begin position="124"/>
        <end position="174"/>
    </location>
</feature>
<dbReference type="Pfam" id="PF01812">
    <property type="entry name" value="5-FTHF_cyc-lig"/>
    <property type="match status" value="1"/>
</dbReference>
<proteinExistence type="inferred from homology"/>
<dbReference type="Gene3D" id="3.40.50.10420">
    <property type="entry name" value="NagB/RpiA/CoA transferase-like"/>
    <property type="match status" value="2"/>
</dbReference>
<evidence type="ECO:0000256" key="3">
    <source>
        <dbReference type="ARBA" id="ARBA00022840"/>
    </source>
</evidence>
<dbReference type="PANTHER" id="PTHR23407:SF1">
    <property type="entry name" value="5-FORMYLTETRAHYDROFOLATE CYCLO-LIGASE"/>
    <property type="match status" value="1"/>
</dbReference>
<dbReference type="GO" id="GO:0035999">
    <property type="term" value="P:tetrahydrofolate interconversion"/>
    <property type="evidence" value="ECO:0007669"/>
    <property type="project" value="TreeGrafter"/>
</dbReference>
<reference evidence="5 6" key="1">
    <citation type="journal article" date="2019" name="Int. J. Syst. Evol. Microbiol.">
        <title>Bifidobacterium jacchi sp. nov., isolated from the faeces of a baby common marmoset (Callithrix jacchus).</title>
        <authorList>
            <person name="Modesto M."/>
            <person name="Watanabe K."/>
            <person name="Arita M."/>
            <person name="Satti M."/>
            <person name="Oki K."/>
            <person name="Sciavilla P."/>
            <person name="Patavino C."/>
            <person name="Camma C."/>
            <person name="Michelini S."/>
            <person name="Sgorbati B."/>
            <person name="Mattarelli P."/>
        </authorList>
    </citation>
    <scope>NUCLEOTIDE SEQUENCE [LARGE SCALE GENOMIC DNA]</scope>
    <source>
        <strain evidence="5 6">MRM 9.3</strain>
    </source>
</reference>
<feature type="compositionally biased region" description="Basic and acidic residues" evidence="4">
    <location>
        <begin position="144"/>
        <end position="155"/>
    </location>
</feature>
<dbReference type="GO" id="GO:0030272">
    <property type="term" value="F:5-formyltetrahydrofolate cyclo-ligase activity"/>
    <property type="evidence" value="ECO:0007669"/>
    <property type="project" value="TreeGrafter"/>
</dbReference>
<keyword evidence="2" id="KW-0547">Nucleotide-binding</keyword>
<gene>
    <name evidence="5" type="ORF">EHS19_02350</name>
</gene>
<keyword evidence="3" id="KW-0067">ATP-binding</keyword>
<dbReference type="AlphaFoldDB" id="A0A5N5RLJ1"/>
<dbReference type="EMBL" id="RQSP01000004">
    <property type="protein sequence ID" value="KAB5608202.1"/>
    <property type="molecule type" value="Genomic_DNA"/>
</dbReference>
<dbReference type="OrthoDB" id="3242798at2"/>
<keyword evidence="5" id="KW-0436">Ligase</keyword>
<dbReference type="InterPro" id="IPR024185">
    <property type="entry name" value="FTHF_cligase-like_sf"/>
</dbReference>
<accession>A0A5N5RLJ1</accession>
<feature type="compositionally biased region" description="Low complexity" evidence="4">
    <location>
        <begin position="124"/>
        <end position="138"/>
    </location>
</feature>
<organism evidence="5 6">
    <name type="scientific">Bifidobacterium jacchi</name>
    <dbReference type="NCBI Taxonomy" id="2490545"/>
    <lineage>
        <taxon>Bacteria</taxon>
        <taxon>Bacillati</taxon>
        <taxon>Actinomycetota</taxon>
        <taxon>Actinomycetes</taxon>
        <taxon>Bifidobacteriales</taxon>
        <taxon>Bifidobacteriaceae</taxon>
        <taxon>Bifidobacterium</taxon>
    </lineage>
</organism>
<name>A0A5N5RLJ1_9BIFI</name>
<protein>
    <submittedName>
        <fullName evidence="5">5-formyltetrahydrofolate cyclo-ligase</fullName>
    </submittedName>
</protein>
<evidence type="ECO:0000313" key="5">
    <source>
        <dbReference type="EMBL" id="KAB5608202.1"/>
    </source>
</evidence>
<evidence type="ECO:0000256" key="4">
    <source>
        <dbReference type="SAM" id="MobiDB-lite"/>
    </source>
</evidence>
<comment type="caution">
    <text evidence="5">The sequence shown here is derived from an EMBL/GenBank/DDBJ whole genome shotgun (WGS) entry which is preliminary data.</text>
</comment>
<keyword evidence="6" id="KW-1185">Reference proteome</keyword>
<dbReference type="PANTHER" id="PTHR23407">
    <property type="entry name" value="ATPASE INHIBITOR/5-FORMYLTETRAHYDROFOLATE CYCLO-LIGASE"/>
    <property type="match status" value="1"/>
</dbReference>
<dbReference type="Proteomes" id="UP000326336">
    <property type="component" value="Unassembled WGS sequence"/>
</dbReference>
<dbReference type="InterPro" id="IPR002698">
    <property type="entry name" value="FTHF_cligase"/>
</dbReference>
<sequence>MRRAAITRRLRISRVQRAEAGIALVAALRDSGLLESLRPGDTVAAYVSMGSEIPTRPLLGLLLDTGLRVLVPRLGSGMEVGWGELTDVRALRPVESDTATSATAAAAVAAITAAGGTAAADTAAADDSCNDSSCRADANQPDARPSDARLSDARQPKARRRHRPDEPDAETLEPQALRDARLILVPAFAVDRDGTRLGRGGGWYDRALMHRASGTPIVAICWPWESPRNATSALLPRRPHDVAVSGMLTPTGLTWLHS</sequence>
<evidence type="ECO:0000256" key="2">
    <source>
        <dbReference type="ARBA" id="ARBA00022741"/>
    </source>
</evidence>
<dbReference type="GO" id="GO:0009396">
    <property type="term" value="P:folic acid-containing compound biosynthetic process"/>
    <property type="evidence" value="ECO:0007669"/>
    <property type="project" value="TreeGrafter"/>
</dbReference>
<evidence type="ECO:0000256" key="1">
    <source>
        <dbReference type="ARBA" id="ARBA00010638"/>
    </source>
</evidence>
<dbReference type="InterPro" id="IPR037171">
    <property type="entry name" value="NagB/RpiA_transferase-like"/>
</dbReference>
<evidence type="ECO:0000313" key="6">
    <source>
        <dbReference type="Proteomes" id="UP000326336"/>
    </source>
</evidence>
<dbReference type="SUPFAM" id="SSF100950">
    <property type="entry name" value="NagB/RpiA/CoA transferase-like"/>
    <property type="match status" value="1"/>
</dbReference>
<dbReference type="GO" id="GO:0005524">
    <property type="term" value="F:ATP binding"/>
    <property type="evidence" value="ECO:0007669"/>
    <property type="project" value="UniProtKB-KW"/>
</dbReference>